<comment type="caution">
    <text evidence="1">The sequence shown here is derived from an EMBL/GenBank/DDBJ whole genome shotgun (WGS) entry which is preliminary data.</text>
</comment>
<organism evidence="1 2">
    <name type="scientific">Angustibacter aerolatus</name>
    <dbReference type="NCBI Taxonomy" id="1162965"/>
    <lineage>
        <taxon>Bacteria</taxon>
        <taxon>Bacillati</taxon>
        <taxon>Actinomycetota</taxon>
        <taxon>Actinomycetes</taxon>
        <taxon>Kineosporiales</taxon>
        <taxon>Kineosporiaceae</taxon>
    </lineage>
</organism>
<protein>
    <submittedName>
        <fullName evidence="1">Uncharacterized protein</fullName>
    </submittedName>
</protein>
<evidence type="ECO:0000313" key="1">
    <source>
        <dbReference type="EMBL" id="GMA87907.1"/>
    </source>
</evidence>
<sequence length="99" mass="10369">MLPADVVSIVPPGVGPAAAALLDVTESLQARAREHGWPVRVCALSPAEVDAAAHARWGLPPDRLLDPGHVADLVRTAVTLPADVVLHRAVLVGRTEPPR</sequence>
<dbReference type="EMBL" id="BSUZ01000001">
    <property type="protein sequence ID" value="GMA87907.1"/>
    <property type="molecule type" value="Genomic_DNA"/>
</dbReference>
<name>A0ABQ6JJG7_9ACTN</name>
<reference evidence="2" key="1">
    <citation type="journal article" date="2019" name="Int. J. Syst. Evol. Microbiol.">
        <title>The Global Catalogue of Microorganisms (GCM) 10K type strain sequencing project: providing services to taxonomists for standard genome sequencing and annotation.</title>
        <authorList>
            <consortium name="The Broad Institute Genomics Platform"/>
            <consortium name="The Broad Institute Genome Sequencing Center for Infectious Disease"/>
            <person name="Wu L."/>
            <person name="Ma J."/>
        </authorList>
    </citation>
    <scope>NUCLEOTIDE SEQUENCE [LARGE SCALE GENOMIC DNA]</scope>
    <source>
        <strain evidence="2">NBRC 108730</strain>
    </source>
</reference>
<keyword evidence="2" id="KW-1185">Reference proteome</keyword>
<proteinExistence type="predicted"/>
<gene>
    <name evidence="1" type="ORF">GCM10025868_31570</name>
</gene>
<dbReference type="Proteomes" id="UP001157017">
    <property type="component" value="Unassembled WGS sequence"/>
</dbReference>
<evidence type="ECO:0000313" key="2">
    <source>
        <dbReference type="Proteomes" id="UP001157017"/>
    </source>
</evidence>
<accession>A0ABQ6JJG7</accession>